<reference evidence="1" key="1">
    <citation type="submission" date="2024-07" db="EMBL/GenBank/DDBJ databases">
        <title>Metagenome and Metagenome-Assembled Genomes of Archaea from a hot spring from the geothermal field of Los Azufres, Mexico.</title>
        <authorList>
            <person name="Marin-Paredes R."/>
            <person name="Martinez-Romero E."/>
            <person name="Servin-Garciduenas L.E."/>
        </authorList>
    </citation>
    <scope>NUCLEOTIDE SEQUENCE</scope>
    <source>
        <strain evidence="1">AZ1-454</strain>
    </source>
</reference>
<gene>
    <name evidence="1" type="ORF">TQ35_0010360</name>
</gene>
<organism evidence="1 2">
    <name type="scientific">Candidatus Aramenus sulfurataquae</name>
    <dbReference type="NCBI Taxonomy" id="1326980"/>
    <lineage>
        <taxon>Archaea</taxon>
        <taxon>Thermoproteota</taxon>
        <taxon>Thermoprotei</taxon>
        <taxon>Sulfolobales</taxon>
        <taxon>Sulfolobaceae</taxon>
        <taxon>Candidatus Aramenus</taxon>
    </lineage>
</organism>
<protein>
    <submittedName>
        <fullName evidence="1">MFS transporter</fullName>
    </submittedName>
</protein>
<name>A0ACC6TRW7_9CREN</name>
<evidence type="ECO:0000313" key="1">
    <source>
        <dbReference type="EMBL" id="MEW9492582.1"/>
    </source>
</evidence>
<comment type="caution">
    <text evidence="1">The sequence shown here is derived from an EMBL/GenBank/DDBJ whole genome shotgun (WGS) entry which is preliminary data.</text>
</comment>
<evidence type="ECO:0000313" key="2">
    <source>
        <dbReference type="Proteomes" id="UP000053480"/>
    </source>
</evidence>
<dbReference type="EMBL" id="JZWS03000057">
    <property type="protein sequence ID" value="MEW9492582.1"/>
    <property type="molecule type" value="Genomic_DNA"/>
</dbReference>
<accession>A0ACC6TRW7</accession>
<dbReference type="Proteomes" id="UP000053480">
    <property type="component" value="Unassembled WGS sequence"/>
</dbReference>
<sequence length="470" mass="50612">MDIKTRTMALLSAMLLIVNYVETMVIPALPTIETDFSISATLAGWITSAYMIVAAATSPLMGKLADTYGKKRMYTIAILFYIVAVALAGFSPNIWVLIAARAIQGVGFSIFPIAISIITDLYPKERVAFAQAILSAILGIGPALGLLIGSYIVQDLGWQYAFHTAAILSLVVFVLSEVYLPHTGHRVKEKVDVIGATLIGLATVMVLVYLTEIPDWGALSLQNLLLLFSGIVLFGAFIAFERRTSEPLLKLELFKIRNFAAANLVGLISGVGMFMVFIFLVYYSQLPSPYGLGLSIIQSGLLMSPVAFGMVIFGPLFGRLLPRVGPKPIVILGTVLGIVSYFLFIVNRATPLAILADGFLSSVGLVAIILPLVNMVALSLPDEYRTTGMGMNTLLRTLGGSAGPVIATVFMDSYQDPIVVMYNNQPLVLGFLPSATAFNYISITGIGIMVLTLISALLIKNYTFRVATRA</sequence>
<proteinExistence type="predicted"/>